<dbReference type="AlphaFoldDB" id="A0A5M8AQI6"/>
<protein>
    <submittedName>
        <fullName evidence="10">K+/H+ antiporter subunit F</fullName>
    </submittedName>
</protein>
<accession>A0A5M8AQI6</accession>
<evidence type="ECO:0000256" key="5">
    <source>
        <dbReference type="ARBA" id="ARBA00022692"/>
    </source>
</evidence>
<dbReference type="NCBIfam" id="NF004812">
    <property type="entry name" value="PRK06161.1"/>
    <property type="match status" value="1"/>
</dbReference>
<comment type="similarity">
    <text evidence="2 8">Belongs to the CPA3 antiporters (TC 2.A.63) subunit F family.</text>
</comment>
<sequence length="91" mass="9805">MLAVVIPISLAMLGIAFLLTLLRLLIGPTLPDRIVALDTLNINAIALIVVFGIWLGSAQFFEVALLLAVMGFIGTVALTKYLQRGDIIELK</sequence>
<dbReference type="PIRSF" id="PIRSF028784">
    <property type="entry name" value="MrpF"/>
    <property type="match status" value="1"/>
</dbReference>
<gene>
    <name evidence="10" type="ORF">F1599_14085</name>
</gene>
<keyword evidence="6 9" id="KW-1133">Transmembrane helix</keyword>
<keyword evidence="3 8" id="KW-0813">Transport</keyword>
<proteinExistence type="inferred from homology"/>
<name>A0A5M8AQI6_9BURK</name>
<feature type="transmembrane region" description="Helical" evidence="9">
    <location>
        <begin position="6"/>
        <end position="26"/>
    </location>
</feature>
<evidence type="ECO:0000313" key="11">
    <source>
        <dbReference type="Proteomes" id="UP000324324"/>
    </source>
</evidence>
<keyword evidence="4 8" id="KW-1003">Cell membrane</keyword>
<keyword evidence="11" id="KW-1185">Reference proteome</keyword>
<evidence type="ECO:0000256" key="6">
    <source>
        <dbReference type="ARBA" id="ARBA00022989"/>
    </source>
</evidence>
<evidence type="ECO:0000256" key="8">
    <source>
        <dbReference type="PIRNR" id="PIRNR028784"/>
    </source>
</evidence>
<dbReference type="Pfam" id="PF04066">
    <property type="entry name" value="MrpF_PhaF"/>
    <property type="match status" value="1"/>
</dbReference>
<evidence type="ECO:0000256" key="2">
    <source>
        <dbReference type="ARBA" id="ARBA00009212"/>
    </source>
</evidence>
<feature type="transmembrane region" description="Helical" evidence="9">
    <location>
        <begin position="38"/>
        <end position="57"/>
    </location>
</feature>
<feature type="transmembrane region" description="Helical" evidence="9">
    <location>
        <begin position="63"/>
        <end position="82"/>
    </location>
</feature>
<keyword evidence="7 8" id="KW-0472">Membrane</keyword>
<dbReference type="PANTHER" id="PTHR34702:SF1">
    <property type="entry name" value="NA(+)_H(+) ANTIPORTER SUBUNIT F"/>
    <property type="match status" value="1"/>
</dbReference>
<keyword evidence="8" id="KW-0406">Ion transport</keyword>
<dbReference type="GO" id="GO:0015385">
    <property type="term" value="F:sodium:proton antiporter activity"/>
    <property type="evidence" value="ECO:0007669"/>
    <property type="project" value="TreeGrafter"/>
</dbReference>
<evidence type="ECO:0000313" key="10">
    <source>
        <dbReference type="EMBL" id="KAA6123024.1"/>
    </source>
</evidence>
<dbReference type="Proteomes" id="UP000324324">
    <property type="component" value="Unassembled WGS sequence"/>
</dbReference>
<organism evidence="10 11">
    <name type="scientific">Cupriavidus cauae</name>
    <dbReference type="NCBI Taxonomy" id="2608999"/>
    <lineage>
        <taxon>Bacteria</taxon>
        <taxon>Pseudomonadati</taxon>
        <taxon>Pseudomonadota</taxon>
        <taxon>Betaproteobacteria</taxon>
        <taxon>Burkholderiales</taxon>
        <taxon>Burkholderiaceae</taxon>
        <taxon>Cupriavidus</taxon>
    </lineage>
</organism>
<dbReference type="EMBL" id="VWRN01000035">
    <property type="protein sequence ID" value="KAA6123024.1"/>
    <property type="molecule type" value="Genomic_DNA"/>
</dbReference>
<evidence type="ECO:0000256" key="1">
    <source>
        <dbReference type="ARBA" id="ARBA00004651"/>
    </source>
</evidence>
<evidence type="ECO:0000256" key="4">
    <source>
        <dbReference type="ARBA" id="ARBA00022475"/>
    </source>
</evidence>
<dbReference type="PANTHER" id="PTHR34702">
    <property type="entry name" value="NA(+)/H(+) ANTIPORTER SUBUNIT F1"/>
    <property type="match status" value="1"/>
</dbReference>
<reference evidence="10 11" key="1">
    <citation type="submission" date="2019-09" db="EMBL/GenBank/DDBJ databases">
        <title>Isolation of a novel species in the genus Cupriavidus from patients with sepsis using whole genome sequencing.</title>
        <authorList>
            <person name="Kweon O.J."/>
            <person name="Lee M.-K."/>
        </authorList>
    </citation>
    <scope>NUCLEOTIDE SEQUENCE [LARGE SCALE GENOMIC DNA]</scope>
    <source>
        <strain evidence="10 11">MKL-01</strain>
    </source>
</reference>
<keyword evidence="8" id="KW-0050">Antiport</keyword>
<evidence type="ECO:0000256" key="9">
    <source>
        <dbReference type="SAM" id="Phobius"/>
    </source>
</evidence>
<keyword evidence="5 9" id="KW-0812">Transmembrane</keyword>
<dbReference type="GO" id="GO:0005886">
    <property type="term" value="C:plasma membrane"/>
    <property type="evidence" value="ECO:0007669"/>
    <property type="project" value="UniProtKB-SubCell"/>
</dbReference>
<comment type="subcellular location">
    <subcellularLocation>
        <location evidence="1 8">Cell membrane</location>
        <topology evidence="1 8">Multi-pass membrane protein</topology>
    </subcellularLocation>
</comment>
<dbReference type="RefSeq" id="WP_149318171.1">
    <property type="nucleotide sequence ID" value="NZ_CP080294.1"/>
</dbReference>
<dbReference type="InterPro" id="IPR007208">
    <property type="entry name" value="MrpF/PhaF-like"/>
</dbReference>
<evidence type="ECO:0000256" key="3">
    <source>
        <dbReference type="ARBA" id="ARBA00022448"/>
    </source>
</evidence>
<comment type="caution">
    <text evidence="10">The sequence shown here is derived from an EMBL/GenBank/DDBJ whole genome shotgun (WGS) entry which is preliminary data.</text>
</comment>
<evidence type="ECO:0000256" key="7">
    <source>
        <dbReference type="ARBA" id="ARBA00023136"/>
    </source>
</evidence>